<evidence type="ECO:0000313" key="3">
    <source>
        <dbReference type="Proteomes" id="UP000294824"/>
    </source>
</evidence>
<keyword evidence="1" id="KW-0812">Transmembrane</keyword>
<proteinExistence type="predicted"/>
<keyword evidence="3" id="KW-1185">Reference proteome</keyword>
<organism evidence="2 3">
    <name type="scientific">Algibacter lectus</name>
    <dbReference type="NCBI Taxonomy" id="221126"/>
    <lineage>
        <taxon>Bacteria</taxon>
        <taxon>Pseudomonadati</taxon>
        <taxon>Bacteroidota</taxon>
        <taxon>Flavobacteriia</taxon>
        <taxon>Flavobacteriales</taxon>
        <taxon>Flavobacteriaceae</taxon>
        <taxon>Algibacter</taxon>
    </lineage>
</organism>
<gene>
    <name evidence="2" type="ORF">DFQ06_2682</name>
</gene>
<dbReference type="EMBL" id="SORL01000009">
    <property type="protein sequence ID" value="TDY61354.1"/>
    <property type="molecule type" value="Genomic_DNA"/>
</dbReference>
<keyword evidence="1" id="KW-1133">Transmembrane helix</keyword>
<sequence>MNRKQALHIVFLVFGLFLSSGTISAKSITTLEVVLVEQDSLQIDTTWGEKRHFENLKEIYTGEEFVYDRTVESSGWWTRFKQWLNERFIDFFEIKDKGQSFAFADIALKIGAVLVILLVIFFIFKAVMNSEGKWVFGKGSDKSIIPVSDIEANIHAVDFKTLIASAEAEHNYRLAIRYYYLWLLKGLTTAEIIEYDVEKTNSDYQNEIVSQDLKKGFSYTSYLYNYIWYGEFDVNEHEFNKAKEAFIQFLKSIKA</sequence>
<comment type="caution">
    <text evidence="2">The sequence shown here is derived from an EMBL/GenBank/DDBJ whole genome shotgun (WGS) entry which is preliminary data.</text>
</comment>
<feature type="transmembrane region" description="Helical" evidence="1">
    <location>
        <begin position="106"/>
        <end position="124"/>
    </location>
</feature>
<evidence type="ECO:0000313" key="2">
    <source>
        <dbReference type="EMBL" id="TDY61354.1"/>
    </source>
</evidence>
<protein>
    <recommendedName>
        <fullName evidence="4">DUF4129 domain-containing protein</fullName>
    </recommendedName>
</protein>
<dbReference type="AlphaFoldDB" id="A0A4R8M857"/>
<keyword evidence="1" id="KW-0472">Membrane</keyword>
<evidence type="ECO:0008006" key="4">
    <source>
        <dbReference type="Google" id="ProtNLM"/>
    </source>
</evidence>
<accession>A0A4R8M857</accession>
<dbReference type="Proteomes" id="UP000294824">
    <property type="component" value="Unassembled WGS sequence"/>
</dbReference>
<name>A0A4R8M857_9FLAO</name>
<reference evidence="2 3" key="1">
    <citation type="submission" date="2019-03" db="EMBL/GenBank/DDBJ databases">
        <title>Genomic Encyclopedia of Type Strains, Phase III (KMG-III): the genomes of soil and plant-associated and newly described type strains.</title>
        <authorList>
            <person name="Whitman W."/>
        </authorList>
    </citation>
    <scope>NUCLEOTIDE SEQUENCE [LARGE SCALE GENOMIC DNA]</scope>
    <source>
        <strain evidence="2 3">CECT 8301</strain>
    </source>
</reference>
<dbReference type="OrthoDB" id="5491447at2"/>
<evidence type="ECO:0000256" key="1">
    <source>
        <dbReference type="SAM" id="Phobius"/>
    </source>
</evidence>
<dbReference type="RefSeq" id="WP_042504790.1">
    <property type="nucleotide sequence ID" value="NZ_BBNQ01000009.1"/>
</dbReference>